<dbReference type="EMBL" id="AFWT01000042">
    <property type="protein sequence ID" value="EGV28252.1"/>
    <property type="molecule type" value="Genomic_DNA"/>
</dbReference>
<dbReference type="RefSeq" id="WP_007042668.1">
    <property type="nucleotide sequence ID" value="NZ_AFWT01000042.1"/>
</dbReference>
<proteinExistence type="predicted"/>
<feature type="chain" id="PRO_5003428450" description="Right handed beta helix domain-containing protein" evidence="1">
    <location>
        <begin position="28"/>
        <end position="940"/>
    </location>
</feature>
<dbReference type="eggNOG" id="COG3420">
    <property type="taxonomic scope" value="Bacteria"/>
</dbReference>
<dbReference type="Gene3D" id="2.160.20.10">
    <property type="entry name" value="Single-stranded right-handed beta-helix, Pectin lyase-like"/>
    <property type="match status" value="1"/>
</dbReference>
<name>G2E6P2_9GAMM</name>
<comment type="caution">
    <text evidence="2">The sequence shown here is derived from an EMBL/GenBank/DDBJ whole genome shotgun (WGS) entry which is preliminary data.</text>
</comment>
<dbReference type="SUPFAM" id="SSF50965">
    <property type="entry name" value="Galactose oxidase, central domain"/>
    <property type="match status" value="1"/>
</dbReference>
<evidence type="ECO:0008006" key="4">
    <source>
        <dbReference type="Google" id="ProtNLM"/>
    </source>
</evidence>
<feature type="signal peptide" evidence="1">
    <location>
        <begin position="1"/>
        <end position="27"/>
    </location>
</feature>
<organism evidence="2 3">
    <name type="scientific">Thiorhodococcus drewsii AZ1</name>
    <dbReference type="NCBI Taxonomy" id="765913"/>
    <lineage>
        <taxon>Bacteria</taxon>
        <taxon>Pseudomonadati</taxon>
        <taxon>Pseudomonadota</taxon>
        <taxon>Gammaproteobacteria</taxon>
        <taxon>Chromatiales</taxon>
        <taxon>Chromatiaceae</taxon>
        <taxon>Thiorhodococcus</taxon>
    </lineage>
</organism>
<dbReference type="AlphaFoldDB" id="G2E6P2"/>
<evidence type="ECO:0000256" key="1">
    <source>
        <dbReference type="SAM" id="SignalP"/>
    </source>
</evidence>
<reference evidence="2 3" key="1">
    <citation type="submission" date="2011-06" db="EMBL/GenBank/DDBJ databases">
        <title>The draft genome of Thiorhodococcus drewsii AZ1.</title>
        <authorList>
            <consortium name="US DOE Joint Genome Institute (JGI-PGF)"/>
            <person name="Lucas S."/>
            <person name="Han J."/>
            <person name="Lapidus A."/>
            <person name="Cheng J.-F."/>
            <person name="Goodwin L."/>
            <person name="Pitluck S."/>
            <person name="Peters L."/>
            <person name="Land M.L."/>
            <person name="Hauser L."/>
            <person name="Vogl K."/>
            <person name="Liu Z."/>
            <person name="Imhoff J."/>
            <person name="Thiel V."/>
            <person name="Frigaard N.-U."/>
            <person name="Bryant D.A."/>
            <person name="Woyke T.J."/>
        </authorList>
    </citation>
    <scope>NUCLEOTIDE SEQUENCE [LARGE SCALE GENOMIC DNA]</scope>
    <source>
        <strain evidence="2 3">AZ1</strain>
    </source>
</reference>
<dbReference type="InterPro" id="IPR011050">
    <property type="entry name" value="Pectin_lyase_fold/virulence"/>
</dbReference>
<dbReference type="OrthoDB" id="7055135at2"/>
<protein>
    <recommendedName>
        <fullName evidence="4">Right handed beta helix domain-containing protein</fullName>
    </recommendedName>
</protein>
<keyword evidence="3" id="KW-1185">Reference proteome</keyword>
<dbReference type="InterPro" id="IPR015915">
    <property type="entry name" value="Kelch-typ_b-propeller"/>
</dbReference>
<gene>
    <name evidence="2" type="ORF">ThidrDRAFT_3955</name>
</gene>
<dbReference type="InterPro" id="IPR012334">
    <property type="entry name" value="Pectin_lyas_fold"/>
</dbReference>
<evidence type="ECO:0000313" key="3">
    <source>
        <dbReference type="Proteomes" id="UP000004200"/>
    </source>
</evidence>
<dbReference type="Gene3D" id="2.120.10.80">
    <property type="entry name" value="Kelch-type beta propeller"/>
    <property type="match status" value="1"/>
</dbReference>
<evidence type="ECO:0000313" key="2">
    <source>
        <dbReference type="EMBL" id="EGV28252.1"/>
    </source>
</evidence>
<dbReference type="STRING" id="765913.ThidrDRAFT_3955"/>
<accession>G2E6P2</accession>
<keyword evidence="1" id="KW-0732">Signal</keyword>
<dbReference type="Proteomes" id="UP000004200">
    <property type="component" value="Unassembled WGS sequence"/>
</dbReference>
<dbReference type="SUPFAM" id="SSF51126">
    <property type="entry name" value="Pectin lyase-like"/>
    <property type="match status" value="1"/>
</dbReference>
<sequence>MMNDRWLSAKILTLMVALPLVAAPAWAVDAASIIPAYDAHLDAVQAPEGFGTGQVWRVGPSQRYKKPSEVASLVQDGDVVEIEAATYACDTGVKWSANFLTLVGVGGRPVLDATDCSIPGGKGIWNPTKAAQNLIVDNIAFVGASVSDRNGAGIRFDGGGYLYITNSYFSDNENGVLITPASPNMADVVIDRSEFSHNGVSGGRTHNMYISGNVSSFVLRFSYSHDSHIGHLVKTRALKSYILYNRLADEVDGDSSYNIDVPQGGLTYIIGNIIQQGPNSPNYGMVSYSAESNPHPEQRLFVSGNTFVNDGKATATALKLYDKGLSDALLVNNLFVDIAADRVVSGAFSLATLDNNLVTDAPGFFDRSNRVYVLTASSGAMDAGVDAGDYGGFSLSPVYQYQFPRSGRARPVLGALDIGAKEYDPSEIPPLVPTLSFYADSELIDYETSAVLNWSAAYVDECQASAGWSGALEASGTFTSEPLTSNDRFEITCIGPGGSVSQSISITVNDSDAAEALGLYIWEAVPDSRINDVCAARLKGADGSYVYKDNFGTGPYCESKGGYASGVYVPELGKWYLMGGGGGRNYYGNEVYAFDFETQQAERITDPTHISETKEYTPDDIYGSKIHTDGCHGILHLKRGGIAPAPRGISGTASYNPVTKTIIVGPSGIVRGHGDCSSKPAHSQYGQNVTDIWSFDPFTKRWTLLAGENDQYGSVTIATWLLDPATGIGYTASNRNGSSRGGYLIDFSHSSPRNALVDNVWPFQVSRGPVSIDTVNGFALQLGVSGARTAVFDLNGLSLEAYGTSGAKGSTGVVGGAGPLFEPDTSWTFTGNTSLLSVSDLALTYNPNLNKFVAWTGDDALYFITPDYSSKVLEIVSKHVSGNPPKPGNLRGKFTYIPDRDLYIAFSGTDKDFYYLRPTSKIPVPESGSSVVPRARSLNR</sequence>
<dbReference type="PATRIC" id="fig|765913.3.peg.4026"/>
<dbReference type="InterPro" id="IPR011043">
    <property type="entry name" value="Gal_Oxase/kelch_b-propeller"/>
</dbReference>